<protein>
    <submittedName>
        <fullName evidence="1">Uncharacterized protein</fullName>
    </submittedName>
</protein>
<dbReference type="Proteomes" id="UP000441358">
    <property type="component" value="Unassembled WGS sequence"/>
</dbReference>
<accession>A0A7K0HHH0</accession>
<comment type="caution">
    <text evidence="1">The sequence shown here is derived from an EMBL/GenBank/DDBJ whole genome shotgun (WGS) entry which is preliminary data.</text>
</comment>
<reference evidence="1 2" key="1">
    <citation type="journal article" date="2019" name="Nat. Med.">
        <title>A library of human gut bacterial isolates paired with longitudinal multiomics data enables mechanistic microbiome research.</title>
        <authorList>
            <person name="Poyet M."/>
            <person name="Groussin M."/>
            <person name="Gibbons S.M."/>
            <person name="Avila-Pacheco J."/>
            <person name="Jiang X."/>
            <person name="Kearney S.M."/>
            <person name="Perrotta A.R."/>
            <person name="Berdy B."/>
            <person name="Zhao S."/>
            <person name="Lieberman T.D."/>
            <person name="Swanson P.K."/>
            <person name="Smith M."/>
            <person name="Roesemann S."/>
            <person name="Alexander J.E."/>
            <person name="Rich S.A."/>
            <person name="Livny J."/>
            <person name="Vlamakis H."/>
            <person name="Clish C."/>
            <person name="Bullock K."/>
            <person name="Deik A."/>
            <person name="Scott J."/>
            <person name="Pierce K.A."/>
            <person name="Xavier R.J."/>
            <person name="Alm E.J."/>
        </authorList>
    </citation>
    <scope>NUCLEOTIDE SEQUENCE [LARGE SCALE GENOMIC DNA]</scope>
    <source>
        <strain evidence="1 2">BIOML-A32</strain>
    </source>
</reference>
<organism evidence="1 2">
    <name type="scientific">Parabacteroides distasonis</name>
    <dbReference type="NCBI Taxonomy" id="823"/>
    <lineage>
        <taxon>Bacteria</taxon>
        <taxon>Pseudomonadati</taxon>
        <taxon>Bacteroidota</taxon>
        <taxon>Bacteroidia</taxon>
        <taxon>Bacteroidales</taxon>
        <taxon>Tannerellaceae</taxon>
        <taxon>Parabacteroides</taxon>
    </lineage>
</organism>
<evidence type="ECO:0000313" key="2">
    <source>
        <dbReference type="Proteomes" id="UP000441358"/>
    </source>
</evidence>
<dbReference type="Gene3D" id="3.30.930.30">
    <property type="match status" value="1"/>
</dbReference>
<name>A0A7K0HHH0_PARDI</name>
<sequence>MEHMHCQFLYVFHRRTTKQEENNGKKKYRKKPKDTVRLCADDVMTRNNLERFQDTYAEKMQNTDWSEVSKALMQGISLLLNITENYLPQTKT</sequence>
<evidence type="ECO:0000313" key="1">
    <source>
        <dbReference type="EMBL" id="MRZ49542.1"/>
    </source>
</evidence>
<dbReference type="AlphaFoldDB" id="A0A7K0HHH0"/>
<gene>
    <name evidence="1" type="ORF">GKD66_04670</name>
</gene>
<dbReference type="RefSeq" id="WP_154396415.1">
    <property type="nucleotide sequence ID" value="NZ_WKLZ01000002.1"/>
</dbReference>
<proteinExistence type="predicted"/>
<dbReference type="EMBL" id="WKMC01000002">
    <property type="protein sequence ID" value="MRZ49542.1"/>
    <property type="molecule type" value="Genomic_DNA"/>
</dbReference>